<comment type="similarity">
    <text evidence="1">Belongs to the peptidase C59 family.</text>
</comment>
<evidence type="ECO:0000313" key="5">
    <source>
        <dbReference type="EMBL" id="QGM44916.1"/>
    </source>
</evidence>
<feature type="chain" id="PRO_5025478620" evidence="3">
    <location>
        <begin position="32"/>
        <end position="370"/>
    </location>
</feature>
<keyword evidence="6" id="KW-1185">Reference proteome</keyword>
<dbReference type="InterPro" id="IPR029055">
    <property type="entry name" value="Ntn_hydrolases_N"/>
</dbReference>
<dbReference type="InterPro" id="IPR029132">
    <property type="entry name" value="CBAH/NAAA_C"/>
</dbReference>
<evidence type="ECO:0000256" key="3">
    <source>
        <dbReference type="SAM" id="SignalP"/>
    </source>
</evidence>
<dbReference type="KEGG" id="mhey:H2LOC_004005"/>
<accession>A0A6B8KA03</accession>
<keyword evidence="2 5" id="KW-0378">Hydrolase</keyword>
<dbReference type="SUPFAM" id="SSF56235">
    <property type="entry name" value="N-terminal nucleophile aminohydrolases (Ntn hydrolases)"/>
    <property type="match status" value="1"/>
</dbReference>
<gene>
    <name evidence="5" type="ORF">H2LOC_004005</name>
</gene>
<dbReference type="GO" id="GO:0016787">
    <property type="term" value="F:hydrolase activity"/>
    <property type="evidence" value="ECO:0007669"/>
    <property type="project" value="UniProtKB-KW"/>
</dbReference>
<dbReference type="PROSITE" id="PS51257">
    <property type="entry name" value="PROKAR_LIPOPROTEIN"/>
    <property type="match status" value="1"/>
</dbReference>
<dbReference type="Proteomes" id="UP000309061">
    <property type="component" value="Chromosome"/>
</dbReference>
<dbReference type="OrthoDB" id="9794717at2"/>
<evidence type="ECO:0000313" key="6">
    <source>
        <dbReference type="Proteomes" id="UP000309061"/>
    </source>
</evidence>
<feature type="domain" description="Choloylglycine hydrolase/NAAA C-terminal" evidence="4">
    <location>
        <begin position="32"/>
        <end position="351"/>
    </location>
</feature>
<evidence type="ECO:0000256" key="2">
    <source>
        <dbReference type="ARBA" id="ARBA00022801"/>
    </source>
</evidence>
<proteinExistence type="inferred from homology"/>
<feature type="signal peptide" evidence="3">
    <location>
        <begin position="1"/>
        <end position="31"/>
    </location>
</feature>
<evidence type="ECO:0000259" key="4">
    <source>
        <dbReference type="Pfam" id="PF02275"/>
    </source>
</evidence>
<evidence type="ECO:0000256" key="1">
    <source>
        <dbReference type="ARBA" id="ARBA00006625"/>
    </source>
</evidence>
<dbReference type="PANTHER" id="PTHR35527">
    <property type="entry name" value="CHOLOYLGLYCINE HYDROLASE"/>
    <property type="match status" value="1"/>
</dbReference>
<organism evidence="5 6">
    <name type="scientific">Methylocystis heyeri</name>
    <dbReference type="NCBI Taxonomy" id="391905"/>
    <lineage>
        <taxon>Bacteria</taxon>
        <taxon>Pseudomonadati</taxon>
        <taxon>Pseudomonadota</taxon>
        <taxon>Alphaproteobacteria</taxon>
        <taxon>Hyphomicrobiales</taxon>
        <taxon>Methylocystaceae</taxon>
        <taxon>Methylocystis</taxon>
    </lineage>
</organism>
<sequence>MTLRRHKKSALAKFAVFILAGQLAALPAAQACTSFLIKAADGSPVYGRTMEFGFQLHSEAIVIPRQFTLAATGPGGKPSWNWKTRYAAVGLSAFGQPVITDGMNEKGLGGGILYFPDYVGYADPATADSAHALAPWDFLTWVLTNFATVAEVKAALAEISIIGITEPTLGITPPFHYTLHDAGGSSLVIEPVGGKLKVYDNPLGVLTNSPTFDWHMTNLRNYVKLSPVNAEPLKIDGETISSFGQGSGLLGIPGDPTPPSRFVRALGFALSAKPRPDGAQTVRLAEHILNNFDIPVGFIQPDASDKAAPLEFTQWTAIADLRGKRYYVKTYDNQMLRHIDFSSFDLNAKSIRVAPLEPESSVPALQFRKR</sequence>
<reference evidence="5 6" key="1">
    <citation type="submission" date="2019-11" db="EMBL/GenBank/DDBJ databases">
        <title>The genome sequence of Methylocystis heyeri.</title>
        <authorList>
            <person name="Oshkin I.Y."/>
            <person name="Miroshnikov K."/>
            <person name="Dedysh S.N."/>
        </authorList>
    </citation>
    <scope>NUCLEOTIDE SEQUENCE [LARGE SCALE GENOMIC DNA]</scope>
    <source>
        <strain evidence="5 6">H2</strain>
    </source>
</reference>
<dbReference type="CDD" id="cd00542">
    <property type="entry name" value="Ntn_PVA"/>
    <property type="match status" value="1"/>
</dbReference>
<dbReference type="AlphaFoldDB" id="A0A6B8KA03"/>
<name>A0A6B8KA03_9HYPH</name>
<dbReference type="Gene3D" id="3.60.60.10">
    <property type="entry name" value="Penicillin V Acylase, Chain A"/>
    <property type="match status" value="1"/>
</dbReference>
<dbReference type="EMBL" id="CP046052">
    <property type="protein sequence ID" value="QGM44916.1"/>
    <property type="molecule type" value="Genomic_DNA"/>
</dbReference>
<dbReference type="PANTHER" id="PTHR35527:SF2">
    <property type="entry name" value="HYDROLASE"/>
    <property type="match status" value="1"/>
</dbReference>
<dbReference type="RefSeq" id="WP_136495207.1">
    <property type="nucleotide sequence ID" value="NZ_CP046052.1"/>
</dbReference>
<protein>
    <submittedName>
        <fullName evidence="5">Linear amide C-N hydrolase</fullName>
    </submittedName>
</protein>
<keyword evidence="3" id="KW-0732">Signal</keyword>
<dbReference type="Pfam" id="PF02275">
    <property type="entry name" value="CBAH"/>
    <property type="match status" value="1"/>
</dbReference>
<dbReference type="InterPro" id="IPR052193">
    <property type="entry name" value="Peptidase_C59"/>
</dbReference>